<accession>A0A0M9FSV9</accession>
<organism evidence="2 3">
    <name type="scientific">Leptomonas pyrrhocoris</name>
    <name type="common">Firebug parasite</name>
    <dbReference type="NCBI Taxonomy" id="157538"/>
    <lineage>
        <taxon>Eukaryota</taxon>
        <taxon>Discoba</taxon>
        <taxon>Euglenozoa</taxon>
        <taxon>Kinetoplastea</taxon>
        <taxon>Metakinetoplastina</taxon>
        <taxon>Trypanosomatida</taxon>
        <taxon>Trypanosomatidae</taxon>
        <taxon>Leishmaniinae</taxon>
        <taxon>Leptomonas</taxon>
    </lineage>
</organism>
<sequence length="101" mass="11513">MYVRMNCFHHCSRLLSFSLLLSLSRCLSASLIHLYLVIQCNSPLLSLRVCGASPMVSPLLLFNYYPAAVEIYIYIGKKEELALTCLGAHRCVSHRHFFLFS</sequence>
<gene>
    <name evidence="2" type="ORF">ABB37_08838</name>
</gene>
<comment type="caution">
    <text evidence="2">The sequence shown here is derived from an EMBL/GenBank/DDBJ whole genome shotgun (WGS) entry which is preliminary data.</text>
</comment>
<keyword evidence="1" id="KW-0732">Signal</keyword>
<feature type="signal peptide" evidence="1">
    <location>
        <begin position="1"/>
        <end position="29"/>
    </location>
</feature>
<evidence type="ECO:0008006" key="4">
    <source>
        <dbReference type="Google" id="ProtNLM"/>
    </source>
</evidence>
<dbReference type="GeneID" id="26909121"/>
<dbReference type="Proteomes" id="UP000037923">
    <property type="component" value="Unassembled WGS sequence"/>
</dbReference>
<feature type="chain" id="PRO_5005835907" description="Secreted protein" evidence="1">
    <location>
        <begin position="30"/>
        <end position="101"/>
    </location>
</feature>
<name>A0A0M9FSV9_LEPPY</name>
<reference evidence="2 3" key="1">
    <citation type="submission" date="2015-07" db="EMBL/GenBank/DDBJ databases">
        <title>High-quality genome of monoxenous trypanosomatid Leptomonas pyrrhocoris.</title>
        <authorList>
            <person name="Flegontov P."/>
            <person name="Butenko A."/>
            <person name="Firsov S."/>
            <person name="Vlcek C."/>
            <person name="Logacheva M.D."/>
            <person name="Field M."/>
            <person name="Filatov D."/>
            <person name="Flegontova O."/>
            <person name="Gerasimov E."/>
            <person name="Jackson A.P."/>
            <person name="Kelly S."/>
            <person name="Opperdoes F."/>
            <person name="O'Reilly A."/>
            <person name="Votypka J."/>
            <person name="Yurchenko V."/>
            <person name="Lukes J."/>
        </authorList>
    </citation>
    <scope>NUCLEOTIDE SEQUENCE [LARGE SCALE GENOMIC DNA]</scope>
    <source>
        <strain evidence="2">H10</strain>
    </source>
</reference>
<evidence type="ECO:0000313" key="2">
    <source>
        <dbReference type="EMBL" id="KPA75176.1"/>
    </source>
</evidence>
<proteinExistence type="predicted"/>
<dbReference type="EMBL" id="LGTL01000026">
    <property type="protein sequence ID" value="KPA75176.1"/>
    <property type="molecule type" value="Genomic_DNA"/>
</dbReference>
<dbReference type="RefSeq" id="XP_015653615.1">
    <property type="nucleotide sequence ID" value="XM_015807957.1"/>
</dbReference>
<keyword evidence="3" id="KW-1185">Reference proteome</keyword>
<dbReference type="VEuPathDB" id="TriTrypDB:LpyrH10_26_1330"/>
<dbReference type="AlphaFoldDB" id="A0A0M9FSV9"/>
<evidence type="ECO:0000256" key="1">
    <source>
        <dbReference type="SAM" id="SignalP"/>
    </source>
</evidence>
<evidence type="ECO:0000313" key="3">
    <source>
        <dbReference type="Proteomes" id="UP000037923"/>
    </source>
</evidence>
<protein>
    <recommendedName>
        <fullName evidence="4">Secreted protein</fullName>
    </recommendedName>
</protein>